<gene>
    <name evidence="4" type="ORF">ACFPTR_05905</name>
</gene>
<dbReference type="SUPFAM" id="SSF53807">
    <property type="entry name" value="Helical backbone' metal receptor"/>
    <property type="match status" value="1"/>
</dbReference>
<comment type="similarity">
    <text evidence="1">Belongs to the bacterial solute-binding protein 8 family.</text>
</comment>
<dbReference type="PANTHER" id="PTHR30535">
    <property type="entry name" value="VITAMIN B12-BINDING PROTEIN"/>
    <property type="match status" value="1"/>
</dbReference>
<comment type="caution">
    <text evidence="4">The sequence shown here is derived from an EMBL/GenBank/DDBJ whole genome shotgun (WGS) entry which is preliminary data.</text>
</comment>
<evidence type="ECO:0000313" key="5">
    <source>
        <dbReference type="Proteomes" id="UP001596143"/>
    </source>
</evidence>
<dbReference type="InterPro" id="IPR002491">
    <property type="entry name" value="ABC_transptr_periplasmic_BD"/>
</dbReference>
<feature type="domain" description="Fe/B12 periplasmic-binding" evidence="3">
    <location>
        <begin position="101"/>
        <end position="370"/>
    </location>
</feature>
<evidence type="ECO:0000256" key="2">
    <source>
        <dbReference type="SAM" id="SignalP"/>
    </source>
</evidence>
<evidence type="ECO:0000313" key="4">
    <source>
        <dbReference type="EMBL" id="MFC5628431.1"/>
    </source>
</evidence>
<dbReference type="InterPro" id="IPR050902">
    <property type="entry name" value="ABC_Transporter_SBP"/>
</dbReference>
<dbReference type="Gene3D" id="3.40.50.1980">
    <property type="entry name" value="Nitrogenase molybdenum iron protein domain"/>
    <property type="match status" value="2"/>
</dbReference>
<name>A0ABW0U4T0_9BACI</name>
<sequence length="383" mass="43328">MMNKPIVNFLIISLMSVVLILSGCSNESAETDTSKKQENTSHEATNTLNLEYSDSFSIEYIDGQVKKLVDGEGRSFLLVPKGEEVPEGYDDVPVIYTPIENVLASSSTQVSLMEPLGVIDSLSAVMTDKDDWYLDDVIEGFENGSITFVGTGQTPDYEFIQEINPDIAIVYGGTWGQFEIMEKLDELGITYVVNNEYLEEHPFARMEWIKFLAALYNKEEEAEQFFTKAVNNVESLFSQLPDEDKTSVVWANIYDGQFSVVNPKGFTAKLMDMAGGNYIFKDLPVEVSESVSFTQEEFYAQSIEADVFIYDGMESYVGSLDNIVAQAPLIADMKSVQDGDVWLYQDWYWQMLHKTDEIIEDLAIIFYPELFPDQTPKHFIKAE</sequence>
<feature type="signal peptide" evidence="2">
    <location>
        <begin position="1"/>
        <end position="29"/>
    </location>
</feature>
<protein>
    <submittedName>
        <fullName evidence="4">ABC transporter substrate-binding protein</fullName>
    </submittedName>
</protein>
<reference evidence="5" key="1">
    <citation type="journal article" date="2019" name="Int. J. Syst. Evol. Microbiol.">
        <title>The Global Catalogue of Microorganisms (GCM) 10K type strain sequencing project: providing services to taxonomists for standard genome sequencing and annotation.</title>
        <authorList>
            <consortium name="The Broad Institute Genomics Platform"/>
            <consortium name="The Broad Institute Genome Sequencing Center for Infectious Disease"/>
            <person name="Wu L."/>
            <person name="Ma J."/>
        </authorList>
    </citation>
    <scope>NUCLEOTIDE SEQUENCE [LARGE SCALE GENOMIC DNA]</scope>
    <source>
        <strain evidence="5">CGMCC 1.15790</strain>
    </source>
</reference>
<dbReference type="Pfam" id="PF01497">
    <property type="entry name" value="Peripla_BP_2"/>
    <property type="match status" value="1"/>
</dbReference>
<dbReference type="PANTHER" id="PTHR30535:SF34">
    <property type="entry name" value="MOLYBDATE-BINDING PROTEIN MOLA"/>
    <property type="match status" value="1"/>
</dbReference>
<proteinExistence type="inferred from homology"/>
<feature type="chain" id="PRO_5046046251" evidence="2">
    <location>
        <begin position="30"/>
        <end position="383"/>
    </location>
</feature>
<keyword evidence="2" id="KW-0732">Signal</keyword>
<organism evidence="4 5">
    <name type="scientific">Aliibacillus thermotolerans</name>
    <dbReference type="NCBI Taxonomy" id="1834418"/>
    <lineage>
        <taxon>Bacteria</taxon>
        <taxon>Bacillati</taxon>
        <taxon>Bacillota</taxon>
        <taxon>Bacilli</taxon>
        <taxon>Bacillales</taxon>
        <taxon>Bacillaceae</taxon>
        <taxon>Aliibacillus</taxon>
    </lineage>
</organism>
<keyword evidence="5" id="KW-1185">Reference proteome</keyword>
<evidence type="ECO:0000259" key="3">
    <source>
        <dbReference type="PROSITE" id="PS50983"/>
    </source>
</evidence>
<accession>A0ABW0U4T0</accession>
<dbReference type="PROSITE" id="PS51257">
    <property type="entry name" value="PROKAR_LIPOPROTEIN"/>
    <property type="match status" value="1"/>
</dbReference>
<dbReference type="Proteomes" id="UP001596143">
    <property type="component" value="Unassembled WGS sequence"/>
</dbReference>
<evidence type="ECO:0000256" key="1">
    <source>
        <dbReference type="ARBA" id="ARBA00008814"/>
    </source>
</evidence>
<dbReference type="PROSITE" id="PS50983">
    <property type="entry name" value="FE_B12_PBP"/>
    <property type="match status" value="1"/>
</dbReference>
<dbReference type="EMBL" id="JBHSPF010000022">
    <property type="protein sequence ID" value="MFC5628431.1"/>
    <property type="molecule type" value="Genomic_DNA"/>
</dbReference>
<dbReference type="RefSeq" id="WP_270898309.1">
    <property type="nucleotide sequence ID" value="NZ_JBHSPF010000022.1"/>
</dbReference>